<gene>
    <name evidence="2" type="ORF">Ate02nite_52420</name>
</gene>
<organism evidence="2 3">
    <name type="scientific">Paractinoplanes tereljensis</name>
    <dbReference type="NCBI Taxonomy" id="571912"/>
    <lineage>
        <taxon>Bacteria</taxon>
        <taxon>Bacillati</taxon>
        <taxon>Actinomycetota</taxon>
        <taxon>Actinomycetes</taxon>
        <taxon>Micromonosporales</taxon>
        <taxon>Micromonosporaceae</taxon>
        <taxon>Paractinoplanes</taxon>
    </lineage>
</organism>
<sequence length="283" mass="31724">MTLQIAVVGDAVKLTRLSDALASHPNAHVLITAGSAEYSYSLLRQNSAVDTVLIDPLADQFDPYKSSQFILETRVTHPDIAIVLLVSDEELRADLHRFPHELRQRIGHYFRIDPSAAGPDLDAQVDQAVQQCVRWHAEAGRHPRDRPYVYDIALSFAGEDRDFARDLDEILTERGVRVFYDDDKKALLWGKNLYTTLYDVYANQSRFCVLLVSAAYRDKMWTNHERAAAQARALEMRGQEYILPIRIEDVTIQGVPPTIAALPASLGAARIADLVIEKIAASV</sequence>
<feature type="domain" description="TIR" evidence="1">
    <location>
        <begin position="149"/>
        <end position="276"/>
    </location>
</feature>
<dbReference type="SUPFAM" id="SSF52200">
    <property type="entry name" value="Toll/Interleukin receptor TIR domain"/>
    <property type="match status" value="1"/>
</dbReference>
<dbReference type="GO" id="GO:0007165">
    <property type="term" value="P:signal transduction"/>
    <property type="evidence" value="ECO:0007669"/>
    <property type="project" value="InterPro"/>
</dbReference>
<keyword evidence="3" id="KW-1185">Reference proteome</keyword>
<dbReference type="SMART" id="SM00255">
    <property type="entry name" value="TIR"/>
    <property type="match status" value="1"/>
</dbReference>
<evidence type="ECO:0000313" key="3">
    <source>
        <dbReference type="Proteomes" id="UP000623608"/>
    </source>
</evidence>
<dbReference type="AlphaFoldDB" id="A0A919NRZ9"/>
<proteinExistence type="predicted"/>
<dbReference type="Gene3D" id="3.40.50.10140">
    <property type="entry name" value="Toll/interleukin-1 receptor homology (TIR) domain"/>
    <property type="match status" value="1"/>
</dbReference>
<comment type="caution">
    <text evidence="2">The sequence shown here is derived from an EMBL/GenBank/DDBJ whole genome shotgun (WGS) entry which is preliminary data.</text>
</comment>
<dbReference type="Proteomes" id="UP000623608">
    <property type="component" value="Unassembled WGS sequence"/>
</dbReference>
<dbReference type="EMBL" id="BOMY01000034">
    <property type="protein sequence ID" value="GIF22512.1"/>
    <property type="molecule type" value="Genomic_DNA"/>
</dbReference>
<reference evidence="2" key="1">
    <citation type="submission" date="2021-01" db="EMBL/GenBank/DDBJ databases">
        <title>Whole genome shotgun sequence of Actinoplanes tereljensis NBRC 105297.</title>
        <authorList>
            <person name="Komaki H."/>
            <person name="Tamura T."/>
        </authorList>
    </citation>
    <scope>NUCLEOTIDE SEQUENCE</scope>
    <source>
        <strain evidence="2">NBRC 105297</strain>
    </source>
</reference>
<evidence type="ECO:0000313" key="2">
    <source>
        <dbReference type="EMBL" id="GIF22512.1"/>
    </source>
</evidence>
<evidence type="ECO:0000259" key="1">
    <source>
        <dbReference type="SMART" id="SM00255"/>
    </source>
</evidence>
<name>A0A919NRZ9_9ACTN</name>
<dbReference type="Pfam" id="PF13676">
    <property type="entry name" value="TIR_2"/>
    <property type="match status" value="1"/>
</dbReference>
<protein>
    <recommendedName>
        <fullName evidence="1">TIR domain-containing protein</fullName>
    </recommendedName>
</protein>
<accession>A0A919NRZ9</accession>
<dbReference type="RefSeq" id="WP_203810046.1">
    <property type="nucleotide sequence ID" value="NZ_BOMY01000034.1"/>
</dbReference>
<dbReference type="InterPro" id="IPR035897">
    <property type="entry name" value="Toll_tir_struct_dom_sf"/>
</dbReference>
<dbReference type="InterPro" id="IPR000157">
    <property type="entry name" value="TIR_dom"/>
</dbReference>